<evidence type="ECO:0000313" key="2">
    <source>
        <dbReference type="Proteomes" id="UP001428341"/>
    </source>
</evidence>
<gene>
    <name evidence="1" type="ORF">WN944_016284</name>
</gene>
<name>A0AAP0M927_9ROSI</name>
<accession>A0AAP0M927</accession>
<protein>
    <submittedName>
        <fullName evidence="1">Uncharacterized protein</fullName>
    </submittedName>
</protein>
<dbReference type="EMBL" id="JBCGBO010000005">
    <property type="protein sequence ID" value="KAK9201083.1"/>
    <property type="molecule type" value="Genomic_DNA"/>
</dbReference>
<reference evidence="1 2" key="1">
    <citation type="submission" date="2024-05" db="EMBL/GenBank/DDBJ databases">
        <title>Haplotype-resolved chromosome-level genome assembly of Huyou (Citrus changshanensis).</title>
        <authorList>
            <person name="Miao C."/>
            <person name="Chen W."/>
            <person name="Wu Y."/>
            <person name="Wang L."/>
            <person name="Zhao S."/>
            <person name="Grierson D."/>
            <person name="Xu C."/>
            <person name="Chen K."/>
        </authorList>
    </citation>
    <scope>NUCLEOTIDE SEQUENCE [LARGE SCALE GENOMIC DNA]</scope>
    <source>
        <strain evidence="1">01-14</strain>
        <tissue evidence="1">Leaf</tissue>
    </source>
</reference>
<comment type="caution">
    <text evidence="1">The sequence shown here is derived from an EMBL/GenBank/DDBJ whole genome shotgun (WGS) entry which is preliminary data.</text>
</comment>
<proteinExistence type="predicted"/>
<evidence type="ECO:0000313" key="1">
    <source>
        <dbReference type="EMBL" id="KAK9201083.1"/>
    </source>
</evidence>
<dbReference type="Proteomes" id="UP001428341">
    <property type="component" value="Unassembled WGS sequence"/>
</dbReference>
<sequence>MKKCQVNLVGESVKDESSNNDMDMGFMSIKNKETEIVNSEDDNLKQNSSSYPLVDKLDKSTFFKMKETLRLFNLHCLLMTQDEKKRWKKVESSDLQIVIGLKANKSDGIGNSRTEKEGSGNTILVRGELLRKKCKCIFHSRYCIQHLPLDKY</sequence>
<keyword evidence="2" id="KW-1185">Reference proteome</keyword>
<dbReference type="AlphaFoldDB" id="A0AAP0M927"/>
<organism evidence="1 2">
    <name type="scientific">Citrus x changshan-huyou</name>
    <dbReference type="NCBI Taxonomy" id="2935761"/>
    <lineage>
        <taxon>Eukaryota</taxon>
        <taxon>Viridiplantae</taxon>
        <taxon>Streptophyta</taxon>
        <taxon>Embryophyta</taxon>
        <taxon>Tracheophyta</taxon>
        <taxon>Spermatophyta</taxon>
        <taxon>Magnoliopsida</taxon>
        <taxon>eudicotyledons</taxon>
        <taxon>Gunneridae</taxon>
        <taxon>Pentapetalae</taxon>
        <taxon>rosids</taxon>
        <taxon>malvids</taxon>
        <taxon>Sapindales</taxon>
        <taxon>Rutaceae</taxon>
        <taxon>Aurantioideae</taxon>
        <taxon>Citrus</taxon>
    </lineage>
</organism>